<evidence type="ECO:0000313" key="6">
    <source>
        <dbReference type="EMBL" id="GLC27188.1"/>
    </source>
</evidence>
<dbReference type="PANTHER" id="PTHR35089:SF1">
    <property type="entry name" value="CHAPERONE PROTEIN SKP"/>
    <property type="match status" value="1"/>
</dbReference>
<protein>
    <submittedName>
        <fullName evidence="6">Membrane protein</fullName>
    </submittedName>
</protein>
<keyword evidence="3" id="KW-0175">Coiled coil</keyword>
<proteinExistence type="inferred from homology"/>
<dbReference type="InterPro" id="IPR024930">
    <property type="entry name" value="Skp_dom_sf"/>
</dbReference>
<feature type="coiled-coil region" evidence="3">
    <location>
        <begin position="61"/>
        <end position="114"/>
    </location>
</feature>
<dbReference type="InterPro" id="IPR005632">
    <property type="entry name" value="Chaperone_Skp"/>
</dbReference>
<evidence type="ECO:0000256" key="5">
    <source>
        <dbReference type="SAM" id="SignalP"/>
    </source>
</evidence>
<dbReference type="Gene3D" id="3.30.910.20">
    <property type="entry name" value="Skp domain"/>
    <property type="match status" value="1"/>
</dbReference>
<dbReference type="PANTHER" id="PTHR35089">
    <property type="entry name" value="CHAPERONE PROTEIN SKP"/>
    <property type="match status" value="1"/>
</dbReference>
<comment type="caution">
    <text evidence="6">The sequence shown here is derived from an EMBL/GenBank/DDBJ whole genome shotgun (WGS) entry which is preliminary data.</text>
</comment>
<dbReference type="GO" id="GO:0051082">
    <property type="term" value="F:unfolded protein binding"/>
    <property type="evidence" value="ECO:0007669"/>
    <property type="project" value="InterPro"/>
</dbReference>
<evidence type="ECO:0000313" key="7">
    <source>
        <dbReference type="Proteomes" id="UP001161325"/>
    </source>
</evidence>
<keyword evidence="2 5" id="KW-0732">Signal</keyword>
<evidence type="ECO:0000256" key="4">
    <source>
        <dbReference type="SAM" id="MobiDB-lite"/>
    </source>
</evidence>
<organism evidence="6 7">
    <name type="scientific">Roseisolibacter agri</name>
    <dbReference type="NCBI Taxonomy" id="2014610"/>
    <lineage>
        <taxon>Bacteria</taxon>
        <taxon>Pseudomonadati</taxon>
        <taxon>Gemmatimonadota</taxon>
        <taxon>Gemmatimonadia</taxon>
        <taxon>Gemmatimonadales</taxon>
        <taxon>Gemmatimonadaceae</taxon>
        <taxon>Roseisolibacter</taxon>
    </lineage>
</organism>
<evidence type="ECO:0000256" key="2">
    <source>
        <dbReference type="ARBA" id="ARBA00022729"/>
    </source>
</evidence>
<dbReference type="GO" id="GO:0005829">
    <property type="term" value="C:cytosol"/>
    <property type="evidence" value="ECO:0007669"/>
    <property type="project" value="TreeGrafter"/>
</dbReference>
<feature type="compositionally biased region" description="Low complexity" evidence="4">
    <location>
        <begin position="176"/>
        <end position="205"/>
    </location>
</feature>
<dbReference type="SMART" id="SM00935">
    <property type="entry name" value="OmpH"/>
    <property type="match status" value="1"/>
</dbReference>
<feature type="signal peptide" evidence="5">
    <location>
        <begin position="1"/>
        <end position="25"/>
    </location>
</feature>
<sequence>MRSSLRAAVAALSLGLTFAAAPAAAQGALKVGYVDVASVMDQVPGRAEAQASFEREAQGIRAELQRMSDSLQTAVQAYQKEQPTLTAAVRQTREKALQDRQQSYQQRAQALQERGAQREQELAGQFETLVRDAINDVRTTEGFSMIFAFGPNSALLSADKSMDVTDKVLARMRTIASSRPAAPAARPAATPTSGPVAAPAGAARPKTPPAN</sequence>
<dbReference type="GO" id="GO:0050821">
    <property type="term" value="P:protein stabilization"/>
    <property type="evidence" value="ECO:0007669"/>
    <property type="project" value="TreeGrafter"/>
</dbReference>
<dbReference type="Proteomes" id="UP001161325">
    <property type="component" value="Unassembled WGS sequence"/>
</dbReference>
<gene>
    <name evidence="6" type="primary">ompH</name>
    <name evidence="6" type="ORF">rosag_37010</name>
</gene>
<dbReference type="AlphaFoldDB" id="A0AA37QJY4"/>
<dbReference type="RefSeq" id="WP_284351635.1">
    <property type="nucleotide sequence ID" value="NZ_BRXS01000006.1"/>
</dbReference>
<dbReference type="EMBL" id="BRXS01000006">
    <property type="protein sequence ID" value="GLC27188.1"/>
    <property type="molecule type" value="Genomic_DNA"/>
</dbReference>
<evidence type="ECO:0000256" key="1">
    <source>
        <dbReference type="ARBA" id="ARBA00009091"/>
    </source>
</evidence>
<reference evidence="6" key="1">
    <citation type="submission" date="2022-08" db="EMBL/GenBank/DDBJ databases">
        <title>Draft genome sequencing of Roseisolibacter agri AW1220.</title>
        <authorList>
            <person name="Tobiishi Y."/>
            <person name="Tonouchi A."/>
        </authorList>
    </citation>
    <scope>NUCLEOTIDE SEQUENCE</scope>
    <source>
        <strain evidence="6">AW1220</strain>
    </source>
</reference>
<feature type="region of interest" description="Disordered" evidence="4">
    <location>
        <begin position="176"/>
        <end position="211"/>
    </location>
</feature>
<dbReference type="SUPFAM" id="SSF111384">
    <property type="entry name" value="OmpH-like"/>
    <property type="match status" value="1"/>
</dbReference>
<comment type="similarity">
    <text evidence="1">Belongs to the Skp family.</text>
</comment>
<evidence type="ECO:0000256" key="3">
    <source>
        <dbReference type="SAM" id="Coils"/>
    </source>
</evidence>
<accession>A0AA37QJY4</accession>
<dbReference type="Pfam" id="PF03938">
    <property type="entry name" value="OmpH"/>
    <property type="match status" value="1"/>
</dbReference>
<feature type="chain" id="PRO_5041386131" evidence="5">
    <location>
        <begin position="26"/>
        <end position="211"/>
    </location>
</feature>
<keyword evidence="7" id="KW-1185">Reference proteome</keyword>
<name>A0AA37QJY4_9BACT</name>